<organism evidence="3 4">
    <name type="scientific">Enterobacter cloacae</name>
    <dbReference type="NCBI Taxonomy" id="550"/>
    <lineage>
        <taxon>Bacteria</taxon>
        <taxon>Pseudomonadati</taxon>
        <taxon>Pseudomonadota</taxon>
        <taxon>Gammaproteobacteria</taxon>
        <taxon>Enterobacterales</taxon>
        <taxon>Enterobacteriaceae</taxon>
        <taxon>Enterobacter</taxon>
        <taxon>Enterobacter cloacae complex</taxon>
    </lineage>
</organism>
<accession>A0A377M869</accession>
<keyword evidence="1" id="KW-0812">Transmembrane</keyword>
<dbReference type="GO" id="GO:0052621">
    <property type="term" value="F:diguanylate cyclase activity"/>
    <property type="evidence" value="ECO:0007669"/>
    <property type="project" value="UniProtKB-EC"/>
</dbReference>
<reference evidence="3 4" key="1">
    <citation type="submission" date="2018-06" db="EMBL/GenBank/DDBJ databases">
        <authorList>
            <consortium name="Pathogen Informatics"/>
            <person name="Doyle S."/>
        </authorList>
    </citation>
    <scope>NUCLEOTIDE SEQUENCE [LARGE SCALE GENOMIC DNA]</scope>
    <source>
        <strain evidence="3 4">NCTC10005</strain>
    </source>
</reference>
<dbReference type="Proteomes" id="UP000255106">
    <property type="component" value="Unassembled WGS sequence"/>
</dbReference>
<gene>
    <name evidence="3" type="primary">adrA_4</name>
    <name evidence="3" type="ORF">NCTC10005_06665</name>
</gene>
<dbReference type="NCBIfam" id="TIGR00254">
    <property type="entry name" value="GGDEF"/>
    <property type="match status" value="1"/>
</dbReference>
<keyword evidence="1" id="KW-0472">Membrane</keyword>
<dbReference type="EC" id="2.7.7.65" evidence="3"/>
<keyword evidence="3" id="KW-0808">Transferase</keyword>
<dbReference type="InterPro" id="IPR000160">
    <property type="entry name" value="GGDEF_dom"/>
</dbReference>
<feature type="domain" description="GGDEF" evidence="2">
    <location>
        <begin position="56"/>
        <end position="98"/>
    </location>
</feature>
<name>A0A377M869_ENTCL</name>
<dbReference type="Pfam" id="PF00990">
    <property type="entry name" value="GGDEF"/>
    <property type="match status" value="1"/>
</dbReference>
<keyword evidence="3" id="KW-0548">Nucleotidyltransferase</keyword>
<dbReference type="Gene3D" id="3.30.70.270">
    <property type="match status" value="1"/>
</dbReference>
<sequence>MTLKLTGNVVVLSSGSLEWWLTLPVLMIYPILFAWVSHQTAIRLAENKRKLELMSTRDGMTGVYNRRHWETLLRMEYEKCRRDHCQTTILLIDIDSLQEHQ</sequence>
<evidence type="ECO:0000259" key="2">
    <source>
        <dbReference type="Pfam" id="PF00990"/>
    </source>
</evidence>
<dbReference type="SUPFAM" id="SSF55073">
    <property type="entry name" value="Nucleotide cyclase"/>
    <property type="match status" value="1"/>
</dbReference>
<dbReference type="InterPro" id="IPR029787">
    <property type="entry name" value="Nucleotide_cyclase"/>
</dbReference>
<evidence type="ECO:0000313" key="3">
    <source>
        <dbReference type="EMBL" id="STQ13831.1"/>
    </source>
</evidence>
<proteinExistence type="predicted"/>
<dbReference type="AlphaFoldDB" id="A0A377M869"/>
<dbReference type="EMBL" id="UGJB01000004">
    <property type="protein sequence ID" value="STQ13831.1"/>
    <property type="molecule type" value="Genomic_DNA"/>
</dbReference>
<feature type="transmembrane region" description="Helical" evidence="1">
    <location>
        <begin position="20"/>
        <end position="45"/>
    </location>
</feature>
<evidence type="ECO:0000313" key="4">
    <source>
        <dbReference type="Proteomes" id="UP000255106"/>
    </source>
</evidence>
<dbReference type="InterPro" id="IPR043128">
    <property type="entry name" value="Rev_trsase/Diguanyl_cyclase"/>
</dbReference>
<evidence type="ECO:0000256" key="1">
    <source>
        <dbReference type="SAM" id="Phobius"/>
    </source>
</evidence>
<protein>
    <submittedName>
        <fullName evidence="3">Diguanylate cyclase AdrA</fullName>
        <ecNumber evidence="3">2.7.7.65</ecNumber>
    </submittedName>
</protein>
<keyword evidence="1" id="KW-1133">Transmembrane helix</keyword>